<accession>A0ABX3A671</accession>
<evidence type="ECO:0000313" key="4">
    <source>
        <dbReference type="EMBL" id="ODN43191.1"/>
    </source>
</evidence>
<reference evidence="4 5" key="1">
    <citation type="submission" date="2016-08" db="EMBL/GenBank/DDBJ databases">
        <title>Draft genome sequence of Candidatus Piscirickettsia litoralis, from seawater.</title>
        <authorList>
            <person name="Wan X."/>
            <person name="Lee A.J."/>
            <person name="Hou S."/>
            <person name="Donachie S.P."/>
        </authorList>
    </citation>
    <scope>NUCLEOTIDE SEQUENCE [LARGE SCALE GENOMIC DNA]</scope>
    <source>
        <strain evidence="4 5">Y2</strain>
    </source>
</reference>
<dbReference type="RefSeq" id="WP_069312990.1">
    <property type="nucleotide sequence ID" value="NZ_MDTU01000001.1"/>
</dbReference>
<dbReference type="HAMAP" id="MF_01940">
    <property type="entry name" value="RNA_CPDase"/>
    <property type="match status" value="1"/>
</dbReference>
<dbReference type="Pfam" id="PF02834">
    <property type="entry name" value="LigT_PEase"/>
    <property type="match status" value="2"/>
</dbReference>
<evidence type="ECO:0000259" key="3">
    <source>
        <dbReference type="Pfam" id="PF02834"/>
    </source>
</evidence>
<evidence type="ECO:0000256" key="1">
    <source>
        <dbReference type="ARBA" id="ARBA00022801"/>
    </source>
</evidence>
<dbReference type="SUPFAM" id="SSF55144">
    <property type="entry name" value="LigT-like"/>
    <property type="match status" value="1"/>
</dbReference>
<feature type="domain" description="Phosphoesterase HXTX" evidence="3">
    <location>
        <begin position="26"/>
        <end position="73"/>
    </location>
</feature>
<comment type="catalytic activity">
    <reaction evidence="2">
        <text>a 3'-end 2',3'-cyclophospho-ribonucleotide-RNA + H2O = a 3'-end 2'-phospho-ribonucleotide-RNA + H(+)</text>
        <dbReference type="Rhea" id="RHEA:11828"/>
        <dbReference type="Rhea" id="RHEA-COMP:10464"/>
        <dbReference type="Rhea" id="RHEA-COMP:17353"/>
        <dbReference type="ChEBI" id="CHEBI:15377"/>
        <dbReference type="ChEBI" id="CHEBI:15378"/>
        <dbReference type="ChEBI" id="CHEBI:83064"/>
        <dbReference type="ChEBI" id="CHEBI:173113"/>
        <dbReference type="EC" id="3.1.4.58"/>
    </reaction>
</comment>
<protein>
    <recommendedName>
        <fullName evidence="2">RNA 2',3'-cyclic phosphodiesterase</fullName>
        <shortName evidence="2">RNA 2',3'-CPDase</shortName>
        <ecNumber evidence="2">3.1.4.58</ecNumber>
    </recommendedName>
</protein>
<dbReference type="InterPro" id="IPR004175">
    <property type="entry name" value="RNA_CPDase"/>
</dbReference>
<evidence type="ECO:0000256" key="2">
    <source>
        <dbReference type="HAMAP-Rule" id="MF_01940"/>
    </source>
</evidence>
<proteinExistence type="inferred from homology"/>
<comment type="similarity">
    <text evidence="2">Belongs to the 2H phosphoesterase superfamily. ThpR family.</text>
</comment>
<evidence type="ECO:0000313" key="5">
    <source>
        <dbReference type="Proteomes" id="UP000094329"/>
    </source>
</evidence>
<sequence>MIKITTQRLFFALSLPEKSADVLANYTIQHKAQISTTTKKVKWIPKENYHITLAFLGAVKTTLIGPLIEEVNNQLHLNSLKPQTVSLSSPYFLKTGHSQTIFAIKAEPIITLTQLAKLCQQSAKILNITDYSHSHFKPHITLARLKNINHQKKDKFLKQVNKSNQSVNEYFLAESFALFSSEQTAKGSIYHCQQRFLLK</sequence>
<name>A0ABX3A671_9GAMM</name>
<dbReference type="Proteomes" id="UP000094329">
    <property type="component" value="Unassembled WGS sequence"/>
</dbReference>
<dbReference type="InterPro" id="IPR009097">
    <property type="entry name" value="Cyclic_Pdiesterase"/>
</dbReference>
<dbReference type="PANTHER" id="PTHR35561:SF1">
    <property type="entry name" value="RNA 2',3'-CYCLIC PHOSPHODIESTERASE"/>
    <property type="match status" value="1"/>
</dbReference>
<dbReference type="GO" id="GO:0016874">
    <property type="term" value="F:ligase activity"/>
    <property type="evidence" value="ECO:0007669"/>
    <property type="project" value="UniProtKB-KW"/>
</dbReference>
<comment type="caution">
    <text evidence="4">The sequence shown here is derived from an EMBL/GenBank/DDBJ whole genome shotgun (WGS) entry which is preliminary data.</text>
</comment>
<dbReference type="InterPro" id="IPR014051">
    <property type="entry name" value="Phosphoesterase_HXTX"/>
</dbReference>
<gene>
    <name evidence="4" type="ORF">BGC07_10015</name>
</gene>
<dbReference type="Gene3D" id="3.90.1140.10">
    <property type="entry name" value="Cyclic phosphodiesterase"/>
    <property type="match status" value="1"/>
</dbReference>
<feature type="short sequence motif" description="HXTX 2" evidence="2">
    <location>
        <begin position="139"/>
        <end position="142"/>
    </location>
</feature>
<dbReference type="EMBL" id="MDTU01000001">
    <property type="protein sequence ID" value="ODN43191.1"/>
    <property type="molecule type" value="Genomic_DNA"/>
</dbReference>
<keyword evidence="1 2" id="KW-0378">Hydrolase</keyword>
<feature type="active site" description="Proton donor" evidence="2">
    <location>
        <position position="50"/>
    </location>
</feature>
<dbReference type="PANTHER" id="PTHR35561">
    <property type="entry name" value="RNA 2',3'-CYCLIC PHOSPHODIESTERASE"/>
    <property type="match status" value="1"/>
</dbReference>
<organism evidence="4 5">
    <name type="scientific">Piscirickettsia litoralis</name>
    <dbReference type="NCBI Taxonomy" id="1891921"/>
    <lineage>
        <taxon>Bacteria</taxon>
        <taxon>Pseudomonadati</taxon>
        <taxon>Pseudomonadota</taxon>
        <taxon>Gammaproteobacteria</taxon>
        <taxon>Thiotrichales</taxon>
        <taxon>Piscirickettsiaceae</taxon>
        <taxon>Piscirickettsia</taxon>
    </lineage>
</organism>
<dbReference type="NCBIfam" id="TIGR02258">
    <property type="entry name" value="2_5_ligase"/>
    <property type="match status" value="1"/>
</dbReference>
<feature type="short sequence motif" description="HXTX 1" evidence="2">
    <location>
        <begin position="50"/>
        <end position="53"/>
    </location>
</feature>
<keyword evidence="4" id="KW-0436">Ligase</keyword>
<keyword evidence="5" id="KW-1185">Reference proteome</keyword>
<dbReference type="EC" id="3.1.4.58" evidence="2"/>
<feature type="active site" description="Proton acceptor" evidence="2">
    <location>
        <position position="139"/>
    </location>
</feature>
<comment type="function">
    <text evidence="2">Hydrolyzes RNA 2',3'-cyclic phosphodiester to an RNA 2'-phosphomonoester.</text>
</comment>
<feature type="domain" description="Phosphoesterase HXTX" evidence="3">
    <location>
        <begin position="134"/>
        <end position="190"/>
    </location>
</feature>